<evidence type="ECO:0000256" key="2">
    <source>
        <dbReference type="ARBA" id="ARBA00022692"/>
    </source>
</evidence>
<gene>
    <name evidence="6" type="ORF">FisN_15Hh195</name>
</gene>
<evidence type="ECO:0000313" key="6">
    <source>
        <dbReference type="EMBL" id="GAX12716.1"/>
    </source>
</evidence>
<protein>
    <recommendedName>
        <fullName evidence="8">Golgi apparatus membrane protein TVP15</fullName>
    </recommendedName>
</protein>
<dbReference type="InterPro" id="IPR013714">
    <property type="entry name" value="Golgi_TVP15"/>
</dbReference>
<evidence type="ECO:0000313" key="7">
    <source>
        <dbReference type="Proteomes" id="UP000198406"/>
    </source>
</evidence>
<sequence length="194" mass="21061">MDSPAWLQDSSAAAAPAPAPQVAAAPVAPVNIGGDDEPAEPDLPGVILTMRLANMGVAAAMIAISVIGLIGFPGASTFVLSLYAIVGSTLICCLETQLKFVRVMIAVNFGFLFSSIWRFLFYLLLASIAFSYEKLRGQVVGAAFVAVAFYNTYVLCRYPSYRKIREKIAEEEDRRIEARISKEVKKQMASQVMK</sequence>
<organism evidence="6 7">
    <name type="scientific">Fistulifera solaris</name>
    <name type="common">Oleaginous diatom</name>
    <dbReference type="NCBI Taxonomy" id="1519565"/>
    <lineage>
        <taxon>Eukaryota</taxon>
        <taxon>Sar</taxon>
        <taxon>Stramenopiles</taxon>
        <taxon>Ochrophyta</taxon>
        <taxon>Bacillariophyta</taxon>
        <taxon>Bacillariophyceae</taxon>
        <taxon>Bacillariophycidae</taxon>
        <taxon>Naviculales</taxon>
        <taxon>Naviculaceae</taxon>
        <taxon>Fistulifera</taxon>
    </lineage>
</organism>
<keyword evidence="7" id="KW-1185">Reference proteome</keyword>
<proteinExistence type="predicted"/>
<feature type="transmembrane region" description="Helical" evidence="5">
    <location>
        <begin position="106"/>
        <end position="132"/>
    </location>
</feature>
<name>A0A1Z5JFL4_FISSO</name>
<keyword evidence="2 5" id="KW-0812">Transmembrane</keyword>
<keyword evidence="3 5" id="KW-1133">Transmembrane helix</keyword>
<accession>A0A1Z5JFL4</accession>
<feature type="transmembrane region" description="Helical" evidence="5">
    <location>
        <begin position="138"/>
        <end position="156"/>
    </location>
</feature>
<dbReference type="Pfam" id="PF08507">
    <property type="entry name" value="COPI_assoc"/>
    <property type="match status" value="1"/>
</dbReference>
<comment type="subcellular location">
    <subcellularLocation>
        <location evidence="1">Membrane</location>
        <topology evidence="1">Multi-pass membrane protein</topology>
    </subcellularLocation>
</comment>
<feature type="transmembrane region" description="Helical" evidence="5">
    <location>
        <begin position="52"/>
        <end position="72"/>
    </location>
</feature>
<dbReference type="EMBL" id="BDSP01000055">
    <property type="protein sequence ID" value="GAX12716.1"/>
    <property type="molecule type" value="Genomic_DNA"/>
</dbReference>
<dbReference type="Proteomes" id="UP000198406">
    <property type="component" value="Unassembled WGS sequence"/>
</dbReference>
<evidence type="ECO:0000256" key="1">
    <source>
        <dbReference type="ARBA" id="ARBA00004141"/>
    </source>
</evidence>
<dbReference type="PANTHER" id="PTHR38894:SF1">
    <property type="entry name" value="TRANSMEMBRANE PROTEIN"/>
    <property type="match status" value="1"/>
</dbReference>
<evidence type="ECO:0000256" key="4">
    <source>
        <dbReference type="ARBA" id="ARBA00023136"/>
    </source>
</evidence>
<dbReference type="InParanoid" id="A0A1Z5JFL4"/>
<dbReference type="OrthoDB" id="203284at2759"/>
<evidence type="ECO:0008006" key="8">
    <source>
        <dbReference type="Google" id="ProtNLM"/>
    </source>
</evidence>
<dbReference type="GO" id="GO:0016020">
    <property type="term" value="C:membrane"/>
    <property type="evidence" value="ECO:0007669"/>
    <property type="project" value="UniProtKB-SubCell"/>
</dbReference>
<evidence type="ECO:0000256" key="3">
    <source>
        <dbReference type="ARBA" id="ARBA00022989"/>
    </source>
</evidence>
<reference evidence="6 7" key="1">
    <citation type="journal article" date="2015" name="Plant Cell">
        <title>Oil accumulation by the oleaginous diatom Fistulifera solaris as revealed by the genome and transcriptome.</title>
        <authorList>
            <person name="Tanaka T."/>
            <person name="Maeda Y."/>
            <person name="Veluchamy A."/>
            <person name="Tanaka M."/>
            <person name="Abida H."/>
            <person name="Marechal E."/>
            <person name="Bowler C."/>
            <person name="Muto M."/>
            <person name="Sunaga Y."/>
            <person name="Tanaka M."/>
            <person name="Yoshino T."/>
            <person name="Taniguchi T."/>
            <person name="Fukuda Y."/>
            <person name="Nemoto M."/>
            <person name="Matsumoto M."/>
            <person name="Wong P.S."/>
            <person name="Aburatani S."/>
            <person name="Fujibuchi W."/>
        </authorList>
    </citation>
    <scope>NUCLEOTIDE SEQUENCE [LARGE SCALE GENOMIC DNA]</scope>
    <source>
        <strain evidence="6 7">JPCC DA0580</strain>
    </source>
</reference>
<comment type="caution">
    <text evidence="6">The sequence shown here is derived from an EMBL/GenBank/DDBJ whole genome shotgun (WGS) entry which is preliminary data.</text>
</comment>
<dbReference type="AlphaFoldDB" id="A0A1Z5JFL4"/>
<dbReference type="PANTHER" id="PTHR38894">
    <property type="entry name" value="TRANSMEMBRANE PROTEIN"/>
    <property type="match status" value="1"/>
</dbReference>
<evidence type="ECO:0000256" key="5">
    <source>
        <dbReference type="SAM" id="Phobius"/>
    </source>
</evidence>
<keyword evidence="4 5" id="KW-0472">Membrane</keyword>